<organism evidence="2">
    <name type="scientific">Chlorella variabilis</name>
    <name type="common">Green alga</name>
    <dbReference type="NCBI Taxonomy" id="554065"/>
    <lineage>
        <taxon>Eukaryota</taxon>
        <taxon>Viridiplantae</taxon>
        <taxon>Chlorophyta</taxon>
        <taxon>core chlorophytes</taxon>
        <taxon>Trebouxiophyceae</taxon>
        <taxon>Chlorellales</taxon>
        <taxon>Chlorellaceae</taxon>
        <taxon>Chlorella clade</taxon>
        <taxon>Chlorella</taxon>
    </lineage>
</organism>
<dbReference type="GeneID" id="17357359"/>
<sequence length="269" mass="29162">MGNPILRSDPDPLPRYRGYFCAHVTVHEVGSYPADVFVRQQREAFGSFTPLVSIEGGLLQPLWAGQRLQWVYGGLREGGAFFRVHSTGQLEYLGTAQHPSPDWLDFAGEADGGGSSERPVSPGFVEYIAQVWGLPAAAASRGPPSVSCCMGCMGGTVTVVLGTWFHTGRSVLTRMQEASEDSVDEEGYHDAPAVYVGGQPAALDPGDTPTCLRCRGAMAYVGRVDSDVFSDELQEDRAIHLFYCHDCRLQCCLDAPSLDSTPLVELDLR</sequence>
<name>E1Z722_CHLVA</name>
<evidence type="ECO:0000313" key="2">
    <source>
        <dbReference type="Proteomes" id="UP000008141"/>
    </source>
</evidence>
<gene>
    <name evidence="1" type="ORF">CHLNCDRAFT_50798</name>
</gene>
<protein>
    <submittedName>
        <fullName evidence="1">Uncharacterized protein</fullName>
    </submittedName>
</protein>
<dbReference type="EMBL" id="GL433838">
    <property type="protein sequence ID" value="EFN58093.1"/>
    <property type="molecule type" value="Genomic_DNA"/>
</dbReference>
<dbReference type="AlphaFoldDB" id="E1Z722"/>
<proteinExistence type="predicted"/>
<dbReference type="KEGG" id="cvr:CHLNCDRAFT_50798"/>
<accession>E1Z722</accession>
<dbReference type="RefSeq" id="XP_005850195.1">
    <property type="nucleotide sequence ID" value="XM_005850133.1"/>
</dbReference>
<dbReference type="InParanoid" id="E1Z722"/>
<dbReference type="Proteomes" id="UP000008141">
    <property type="component" value="Unassembled WGS sequence"/>
</dbReference>
<reference evidence="1 2" key="1">
    <citation type="journal article" date="2010" name="Plant Cell">
        <title>The Chlorella variabilis NC64A genome reveals adaptation to photosymbiosis, coevolution with viruses, and cryptic sex.</title>
        <authorList>
            <person name="Blanc G."/>
            <person name="Duncan G."/>
            <person name="Agarkova I."/>
            <person name="Borodovsky M."/>
            <person name="Gurnon J."/>
            <person name="Kuo A."/>
            <person name="Lindquist E."/>
            <person name="Lucas S."/>
            <person name="Pangilinan J."/>
            <person name="Polle J."/>
            <person name="Salamov A."/>
            <person name="Terry A."/>
            <person name="Yamada T."/>
            <person name="Dunigan D.D."/>
            <person name="Grigoriev I.V."/>
            <person name="Claverie J.M."/>
            <person name="Van Etten J.L."/>
        </authorList>
    </citation>
    <scope>NUCLEOTIDE SEQUENCE [LARGE SCALE GENOMIC DNA]</scope>
    <source>
        <strain evidence="1 2">NC64A</strain>
    </source>
</reference>
<evidence type="ECO:0000313" key="1">
    <source>
        <dbReference type="EMBL" id="EFN58093.1"/>
    </source>
</evidence>
<dbReference type="OrthoDB" id="10431862at2759"/>
<keyword evidence="2" id="KW-1185">Reference proteome</keyword>